<dbReference type="InterPro" id="IPR012662">
    <property type="entry name" value="CHP02449"/>
</dbReference>
<evidence type="ECO:0000256" key="1">
    <source>
        <dbReference type="SAM" id="Coils"/>
    </source>
</evidence>
<evidence type="ECO:0008006" key="4">
    <source>
        <dbReference type="Google" id="ProtNLM"/>
    </source>
</evidence>
<proteinExistence type="predicted"/>
<accession>A0A090AG62</accession>
<dbReference type="OrthoDB" id="6120894at2"/>
<reference evidence="2 3" key="1">
    <citation type="journal article" date="2014" name="ISME J.">
        <title>Ecophysiology of Thioploca ingrica as revealed by the complete genome sequence supplemented with proteomic evidence.</title>
        <authorList>
            <person name="Kojima H."/>
            <person name="Ogura Y."/>
            <person name="Yamamoto N."/>
            <person name="Togashi T."/>
            <person name="Mori H."/>
            <person name="Watanabe T."/>
            <person name="Nemoto F."/>
            <person name="Kurokawa K."/>
            <person name="Hayashi T."/>
            <person name="Fukui M."/>
        </authorList>
    </citation>
    <scope>NUCLEOTIDE SEQUENCE [LARGE SCALE GENOMIC DNA]</scope>
</reference>
<evidence type="ECO:0000313" key="2">
    <source>
        <dbReference type="EMBL" id="BAP56124.1"/>
    </source>
</evidence>
<dbReference type="Proteomes" id="UP000031623">
    <property type="component" value="Chromosome"/>
</dbReference>
<dbReference type="HOGENOM" id="CLU_175555_0_0_6"/>
<keyword evidence="1" id="KW-0175">Coiled coil</keyword>
<dbReference type="KEGG" id="tig:THII_1827"/>
<dbReference type="STRING" id="40754.THII_1827"/>
<keyword evidence="3" id="KW-1185">Reference proteome</keyword>
<protein>
    <recommendedName>
        <fullName evidence="4">TIGR02449 family protein</fullName>
    </recommendedName>
</protein>
<feature type="coiled-coil region" evidence="1">
    <location>
        <begin position="6"/>
        <end position="40"/>
    </location>
</feature>
<dbReference type="EMBL" id="AP014633">
    <property type="protein sequence ID" value="BAP56124.1"/>
    <property type="molecule type" value="Genomic_DNA"/>
</dbReference>
<gene>
    <name evidence="2" type="ORF">THII_1827</name>
</gene>
<name>A0A090AG62_9GAMM</name>
<dbReference type="AlphaFoldDB" id="A0A090AG62"/>
<dbReference type="NCBIfam" id="TIGR02449">
    <property type="entry name" value="TIGR02449 family protein"/>
    <property type="match status" value="1"/>
</dbReference>
<sequence length="69" mass="7834">MEKLDLQSLEAQVNALIQICNQLADENRALRETQAHLMAERTDLLEKNAIARTRIEAMIARLKSMEVGI</sequence>
<organism evidence="2 3">
    <name type="scientific">Thioploca ingrica</name>
    <dbReference type="NCBI Taxonomy" id="40754"/>
    <lineage>
        <taxon>Bacteria</taxon>
        <taxon>Pseudomonadati</taxon>
        <taxon>Pseudomonadota</taxon>
        <taxon>Gammaproteobacteria</taxon>
        <taxon>Thiotrichales</taxon>
        <taxon>Thiotrichaceae</taxon>
        <taxon>Thioploca</taxon>
    </lineage>
</organism>
<evidence type="ECO:0000313" key="3">
    <source>
        <dbReference type="Proteomes" id="UP000031623"/>
    </source>
</evidence>